<gene>
    <name evidence="1" type="ORF">BC05F1_03293</name>
</gene>
<reference evidence="2" key="1">
    <citation type="submission" date="2016-08" db="EMBL/GenBank/DDBJ databases">
        <authorList>
            <person name="Loux V."/>
            <person name="Rue O."/>
        </authorList>
    </citation>
    <scope>NUCLEOTIDE SEQUENCE [LARGE SCALE GENOMIC DNA]</scope>
    <source>
        <strain evidence="2">INRA Bc05-F1</strain>
    </source>
</reference>
<protein>
    <submittedName>
        <fullName evidence="1">Uncharacterized protein</fullName>
    </submittedName>
</protein>
<accession>A0A1C4E939</accession>
<organism evidence="1 2">
    <name type="scientific">Bacillus wiedmannii</name>
    <dbReference type="NCBI Taxonomy" id="1890302"/>
    <lineage>
        <taxon>Bacteria</taxon>
        <taxon>Bacillati</taxon>
        <taxon>Bacillota</taxon>
        <taxon>Bacilli</taxon>
        <taxon>Bacillales</taxon>
        <taxon>Bacillaceae</taxon>
        <taxon>Bacillus</taxon>
        <taxon>Bacillus cereus group</taxon>
    </lineage>
</organism>
<sequence length="11" mass="1300">MIIHTSDLELQ</sequence>
<evidence type="ECO:0000313" key="2">
    <source>
        <dbReference type="Proteomes" id="UP000196052"/>
    </source>
</evidence>
<dbReference type="EMBL" id="FMBE01000013">
    <property type="protein sequence ID" value="SCC40098.1"/>
    <property type="molecule type" value="Genomic_DNA"/>
</dbReference>
<proteinExistence type="predicted"/>
<dbReference type="Proteomes" id="UP000196052">
    <property type="component" value="Unassembled WGS sequence"/>
</dbReference>
<evidence type="ECO:0000313" key="1">
    <source>
        <dbReference type="EMBL" id="SCC40098.1"/>
    </source>
</evidence>
<name>A0A1C4E939_9BACI</name>